<name>A0A9P1J6Z5_9PELO</name>
<evidence type="ECO:0000313" key="3">
    <source>
        <dbReference type="Proteomes" id="UP001152747"/>
    </source>
</evidence>
<evidence type="ECO:0000256" key="1">
    <source>
        <dbReference type="SAM" id="Coils"/>
    </source>
</evidence>
<comment type="caution">
    <text evidence="2">The sequence shown here is derived from an EMBL/GenBank/DDBJ whole genome shotgun (WGS) entry which is preliminary data.</text>
</comment>
<dbReference type="Proteomes" id="UP001152747">
    <property type="component" value="Unassembled WGS sequence"/>
</dbReference>
<dbReference type="InterPro" id="IPR026828">
    <property type="entry name" value="SAPC2_1/2"/>
</dbReference>
<proteinExistence type="predicted"/>
<dbReference type="EMBL" id="CANHGI010000006">
    <property type="protein sequence ID" value="CAI5456074.1"/>
    <property type="molecule type" value="Genomic_DNA"/>
</dbReference>
<reference evidence="2" key="1">
    <citation type="submission" date="2022-11" db="EMBL/GenBank/DDBJ databases">
        <authorList>
            <person name="Kikuchi T."/>
        </authorList>
    </citation>
    <scope>NUCLEOTIDE SEQUENCE</scope>
    <source>
        <strain evidence="2">PS1010</strain>
    </source>
</reference>
<sequence length="167" mass="19480">MLKRGQDQANKLLDWYKERLQSVQKKARLLQQGSVSLDSAVHEQKLNFLRAHITELNRRIVAIMETSDRGFPAHLKSTSNNNNNTKANDDQLVWLHRQNQRLNQELAEKTQLIDQLKRENELAKKKMERPVVPVLRPSAFVRPAYQIQTVVNHPKNVSPHKIYDTLM</sequence>
<dbReference type="AlphaFoldDB" id="A0A9P1J6Z5"/>
<dbReference type="Pfam" id="PF11414">
    <property type="entry name" value="Suppressor_APC"/>
    <property type="match status" value="1"/>
</dbReference>
<keyword evidence="3" id="KW-1185">Reference proteome</keyword>
<protein>
    <submittedName>
        <fullName evidence="2">Uncharacterized protein</fullName>
    </submittedName>
</protein>
<accession>A0A9P1J6Z5</accession>
<dbReference type="PANTHER" id="PTHR14907:SF2">
    <property type="entry name" value="SUPPRESSOR APC DOMAIN-CONTAINING PROTEIN 2"/>
    <property type="match status" value="1"/>
</dbReference>
<organism evidence="2 3">
    <name type="scientific">Caenorhabditis angaria</name>
    <dbReference type="NCBI Taxonomy" id="860376"/>
    <lineage>
        <taxon>Eukaryota</taxon>
        <taxon>Metazoa</taxon>
        <taxon>Ecdysozoa</taxon>
        <taxon>Nematoda</taxon>
        <taxon>Chromadorea</taxon>
        <taxon>Rhabditida</taxon>
        <taxon>Rhabditina</taxon>
        <taxon>Rhabditomorpha</taxon>
        <taxon>Rhabditoidea</taxon>
        <taxon>Rhabditidae</taxon>
        <taxon>Peloderinae</taxon>
        <taxon>Caenorhabditis</taxon>
    </lineage>
</organism>
<dbReference type="PANTHER" id="PTHR14907">
    <property type="entry name" value="FI14130P"/>
    <property type="match status" value="1"/>
</dbReference>
<evidence type="ECO:0000313" key="2">
    <source>
        <dbReference type="EMBL" id="CAI5456074.1"/>
    </source>
</evidence>
<keyword evidence="1" id="KW-0175">Coiled coil</keyword>
<feature type="coiled-coil region" evidence="1">
    <location>
        <begin position="95"/>
        <end position="126"/>
    </location>
</feature>
<gene>
    <name evidence="2" type="ORF">CAMP_LOCUS18711</name>
</gene>
<dbReference type="OrthoDB" id="10035013at2759"/>